<dbReference type="PANTHER" id="PTHR42715">
    <property type="entry name" value="BETA-GLUCOSIDASE"/>
    <property type="match status" value="1"/>
</dbReference>
<dbReference type="AlphaFoldDB" id="A0A381PBV2"/>
<dbReference type="InterPro" id="IPR001764">
    <property type="entry name" value="Glyco_hydro_3_N"/>
</dbReference>
<dbReference type="EMBL" id="UINC01000900">
    <property type="protein sequence ID" value="SUZ62973.1"/>
    <property type="molecule type" value="Genomic_DNA"/>
</dbReference>
<dbReference type="SUPFAM" id="SSF51445">
    <property type="entry name" value="(Trans)glycosidases"/>
    <property type="match status" value="1"/>
</dbReference>
<evidence type="ECO:0000259" key="4">
    <source>
        <dbReference type="SMART" id="SM01217"/>
    </source>
</evidence>
<dbReference type="InterPro" id="IPR036881">
    <property type="entry name" value="Glyco_hydro_3_C_sf"/>
</dbReference>
<keyword evidence="3" id="KW-0119">Carbohydrate metabolism</keyword>
<protein>
    <recommendedName>
        <fullName evidence="4">Fibronectin type III-like domain-containing protein</fullName>
    </recommendedName>
</protein>
<reference evidence="5" key="1">
    <citation type="submission" date="2018-05" db="EMBL/GenBank/DDBJ databases">
        <authorList>
            <person name="Lanie J.A."/>
            <person name="Ng W.-L."/>
            <person name="Kazmierczak K.M."/>
            <person name="Andrzejewski T.M."/>
            <person name="Davidsen T.M."/>
            <person name="Wayne K.J."/>
            <person name="Tettelin H."/>
            <person name="Glass J.I."/>
            <person name="Rusch D."/>
            <person name="Podicherti R."/>
            <person name="Tsui H.-C.T."/>
            <person name="Winkler M.E."/>
        </authorList>
    </citation>
    <scope>NUCLEOTIDE SEQUENCE</scope>
</reference>
<dbReference type="InterPro" id="IPR036962">
    <property type="entry name" value="Glyco_hydro_3_N_sf"/>
</dbReference>
<dbReference type="InterPro" id="IPR019800">
    <property type="entry name" value="Glyco_hydro_3_AS"/>
</dbReference>
<evidence type="ECO:0000256" key="3">
    <source>
        <dbReference type="ARBA" id="ARBA00023277"/>
    </source>
</evidence>
<name>A0A381PBV2_9ZZZZ</name>
<dbReference type="Gene3D" id="3.40.50.1700">
    <property type="entry name" value="Glycoside hydrolase family 3 C-terminal domain"/>
    <property type="match status" value="1"/>
</dbReference>
<dbReference type="InterPro" id="IPR002772">
    <property type="entry name" value="Glyco_hydro_3_C"/>
</dbReference>
<evidence type="ECO:0000256" key="2">
    <source>
        <dbReference type="ARBA" id="ARBA00022801"/>
    </source>
</evidence>
<dbReference type="Pfam" id="PF01915">
    <property type="entry name" value="Glyco_hydro_3_C"/>
    <property type="match status" value="1"/>
</dbReference>
<organism evidence="5">
    <name type="scientific">marine metagenome</name>
    <dbReference type="NCBI Taxonomy" id="408172"/>
    <lineage>
        <taxon>unclassified sequences</taxon>
        <taxon>metagenomes</taxon>
        <taxon>ecological metagenomes</taxon>
    </lineage>
</organism>
<dbReference type="InterPro" id="IPR017853">
    <property type="entry name" value="GH"/>
</dbReference>
<gene>
    <name evidence="5" type="ORF">METZ01_LOCUS15827</name>
</gene>
<dbReference type="InterPro" id="IPR026891">
    <property type="entry name" value="Fn3-like"/>
</dbReference>
<evidence type="ECO:0000256" key="1">
    <source>
        <dbReference type="ARBA" id="ARBA00005336"/>
    </source>
</evidence>
<comment type="similarity">
    <text evidence="1">Belongs to the glycosyl hydrolase 3 family.</text>
</comment>
<dbReference type="GO" id="GO:0005975">
    <property type="term" value="P:carbohydrate metabolic process"/>
    <property type="evidence" value="ECO:0007669"/>
    <property type="project" value="InterPro"/>
</dbReference>
<dbReference type="PROSITE" id="PS00775">
    <property type="entry name" value="GLYCOSYL_HYDROL_F3"/>
    <property type="match status" value="1"/>
</dbReference>
<dbReference type="InterPro" id="IPR050288">
    <property type="entry name" value="Cellulose_deg_GH3"/>
</dbReference>
<evidence type="ECO:0000313" key="5">
    <source>
        <dbReference type="EMBL" id="SUZ62973.1"/>
    </source>
</evidence>
<dbReference type="GO" id="GO:0004553">
    <property type="term" value="F:hydrolase activity, hydrolyzing O-glycosyl compounds"/>
    <property type="evidence" value="ECO:0007669"/>
    <property type="project" value="InterPro"/>
</dbReference>
<dbReference type="Pfam" id="PF14310">
    <property type="entry name" value="Fn3-like"/>
    <property type="match status" value="1"/>
</dbReference>
<accession>A0A381PBV2</accession>
<proteinExistence type="inferred from homology"/>
<dbReference type="PRINTS" id="PR00133">
    <property type="entry name" value="GLHYDRLASE3"/>
</dbReference>
<dbReference type="Pfam" id="PF00933">
    <property type="entry name" value="Glyco_hydro_3"/>
    <property type="match status" value="1"/>
</dbReference>
<feature type="domain" description="Fibronectin type III-like" evidence="4">
    <location>
        <begin position="761"/>
        <end position="831"/>
    </location>
</feature>
<dbReference type="SMART" id="SM01217">
    <property type="entry name" value="Fn3_like"/>
    <property type="match status" value="1"/>
</dbReference>
<dbReference type="Gene3D" id="2.60.40.10">
    <property type="entry name" value="Immunoglobulins"/>
    <property type="match status" value="1"/>
</dbReference>
<dbReference type="SUPFAM" id="SSF52279">
    <property type="entry name" value="Beta-D-glucan exohydrolase, C-terminal domain"/>
    <property type="match status" value="1"/>
</dbReference>
<dbReference type="InterPro" id="IPR013783">
    <property type="entry name" value="Ig-like_fold"/>
</dbReference>
<sequence>MINNHFKYFFLFIFIQYLLFANNPLQENADDILNQLTVDEKISLLSGKGAYNTQNIDRLGLIQLELWDGPNGVRSNSNEIATAFPVGISMGATWNTDLINELGVALGKESRAFEVEVLLGPTMNIIRTPLNGRTFETFSEDPFFNGVIASAYINGLQSEYVGSSVKHFIANNQEIKRQSVSAEISERALREIYLPAFEKVVKESQPYTIMAAYNRINGIHATEQRYIMNDILREEFGFEGVLLSDWGGVKSTAPSLKASLDLEMPGPGNYYEKPLRKALKKGVVTEQEIDEAALRMIKLILKTKLGKSYEISEVLNDNKEIARLVAEESIVLLKNKKKTLPLNPKNIKSIAVIGPNANRSVIQGGGSARVTPAYSITPLKGILDGAQINDIDVYYEKGVENHPTVPLMEKNSLRTKAGSENKGLRAEYYRSYDLSGDPYKVETDEELRIFGILDKDIFGSVKWTGEFIAQNDGQYRFSANPGLGKAKIYIDEKKLSLNEKGRPGFGGLLPAPRIGNVFLNAGKHLIRIEYSAKPNVIIAFILKIIMPAMSNMLNKFRYLEIGCRLPEPSMSDAVDLAKKTDVAIVVVGSSDNYETEGEDRPSMKLTGEQDKLIESILNVNKNTIVIMNTGSPIEMPWIDQCPAVLQVWLPGQENGNALSNVLFGNVNPSGKLPVTFPKRIEDNPSFGYYPGEDKVIYNEGIYVGYRHYDTRNVEPLFPFGHGLSYTEFEYKELDCPREVQSLDKIELNFSVKNIGEIKGQEVVQCYVRDISSSLDRPLKELKAFHKVSLFPGESKTVNLSLDKSSFSFFDDRINKWIAEPGNFEILIGSSSKDIRLKQIINYNN</sequence>
<dbReference type="PANTHER" id="PTHR42715:SF10">
    <property type="entry name" value="BETA-GLUCOSIDASE"/>
    <property type="match status" value="1"/>
</dbReference>
<dbReference type="FunFam" id="2.60.40.10:FF:000495">
    <property type="entry name" value="Periplasmic beta-glucosidase"/>
    <property type="match status" value="1"/>
</dbReference>
<keyword evidence="2" id="KW-0378">Hydrolase</keyword>
<dbReference type="Gene3D" id="2.60.120.260">
    <property type="entry name" value="Galactose-binding domain-like"/>
    <property type="match status" value="1"/>
</dbReference>
<dbReference type="Gene3D" id="3.20.20.300">
    <property type="entry name" value="Glycoside hydrolase, family 3, N-terminal domain"/>
    <property type="match status" value="1"/>
</dbReference>